<keyword evidence="3" id="KW-1185">Reference proteome</keyword>
<feature type="transmembrane region" description="Helical" evidence="1">
    <location>
        <begin position="14"/>
        <end position="33"/>
    </location>
</feature>
<proteinExistence type="predicted"/>
<comment type="caution">
    <text evidence="2">The sequence shown here is derived from an EMBL/GenBank/DDBJ whole genome shotgun (WGS) entry which is preliminary data.</text>
</comment>
<evidence type="ECO:0008006" key="4">
    <source>
        <dbReference type="Google" id="ProtNLM"/>
    </source>
</evidence>
<dbReference type="RefSeq" id="WP_267663498.1">
    <property type="nucleotide sequence ID" value="NZ_JAODIX010000028.1"/>
</dbReference>
<accession>A0ABD5YB06</accession>
<name>A0ABD5YB06_9EURY</name>
<gene>
    <name evidence="2" type="ORF">ACFQMK_06510</name>
</gene>
<feature type="transmembrane region" description="Helical" evidence="1">
    <location>
        <begin position="45"/>
        <end position="72"/>
    </location>
</feature>
<evidence type="ECO:0000256" key="1">
    <source>
        <dbReference type="SAM" id="Phobius"/>
    </source>
</evidence>
<keyword evidence="1" id="KW-0472">Membrane</keyword>
<dbReference type="EMBL" id="JBHSZZ010000028">
    <property type="protein sequence ID" value="MFC7186546.1"/>
    <property type="molecule type" value="Genomic_DNA"/>
</dbReference>
<sequence length="80" mass="8718">MSLQPLQVPGGPELLILLVILLLAFGLVGRWVYRDAKSRGSDWAWQWGVGIGLLFLFGLVPGLLGLLIYVTIRDEVGEAA</sequence>
<organism evidence="2 3">
    <name type="scientific">Halorubrum yunnanense</name>
    <dbReference type="NCBI Taxonomy" id="1526162"/>
    <lineage>
        <taxon>Archaea</taxon>
        <taxon>Methanobacteriati</taxon>
        <taxon>Methanobacteriota</taxon>
        <taxon>Stenosarchaea group</taxon>
        <taxon>Halobacteria</taxon>
        <taxon>Halobacteriales</taxon>
        <taxon>Haloferacaceae</taxon>
        <taxon>Halorubrum</taxon>
    </lineage>
</organism>
<evidence type="ECO:0000313" key="2">
    <source>
        <dbReference type="EMBL" id="MFC7186546.1"/>
    </source>
</evidence>
<dbReference type="Proteomes" id="UP001596390">
    <property type="component" value="Unassembled WGS sequence"/>
</dbReference>
<dbReference type="AlphaFoldDB" id="A0ABD5YB06"/>
<keyword evidence="1" id="KW-0812">Transmembrane</keyword>
<protein>
    <recommendedName>
        <fullName evidence="4">Phospholipase_D-nuclease N-terminal</fullName>
    </recommendedName>
</protein>
<evidence type="ECO:0000313" key="3">
    <source>
        <dbReference type="Proteomes" id="UP001596390"/>
    </source>
</evidence>
<keyword evidence="1" id="KW-1133">Transmembrane helix</keyword>
<reference evidence="2 3" key="1">
    <citation type="journal article" date="2019" name="Int. J. Syst. Evol. Microbiol.">
        <title>The Global Catalogue of Microorganisms (GCM) 10K type strain sequencing project: providing services to taxonomists for standard genome sequencing and annotation.</title>
        <authorList>
            <consortium name="The Broad Institute Genomics Platform"/>
            <consortium name="The Broad Institute Genome Sequencing Center for Infectious Disease"/>
            <person name="Wu L."/>
            <person name="Ma J."/>
        </authorList>
    </citation>
    <scope>NUCLEOTIDE SEQUENCE [LARGE SCALE GENOMIC DNA]</scope>
    <source>
        <strain evidence="2 3">Q85</strain>
    </source>
</reference>